<accession>A0A286H687</accession>
<feature type="compositionally biased region" description="Low complexity" evidence="1">
    <location>
        <begin position="27"/>
        <end position="38"/>
    </location>
</feature>
<evidence type="ECO:0000313" key="3">
    <source>
        <dbReference type="EMBL" id="SOE03303.1"/>
    </source>
</evidence>
<dbReference type="AlphaFoldDB" id="A0A286H687"/>
<keyword evidence="4" id="KW-1185">Reference proteome</keyword>
<feature type="transmembrane region" description="Helical" evidence="2">
    <location>
        <begin position="246"/>
        <end position="263"/>
    </location>
</feature>
<name>A0A286H687_9ACTN</name>
<reference evidence="4" key="1">
    <citation type="submission" date="2017-09" db="EMBL/GenBank/DDBJ databases">
        <authorList>
            <person name="Varghese N."/>
            <person name="Submissions S."/>
        </authorList>
    </citation>
    <scope>NUCLEOTIDE SEQUENCE [LARGE SCALE GENOMIC DNA]</scope>
    <source>
        <strain evidence="4">DSM 44270</strain>
    </source>
</reference>
<feature type="transmembrane region" description="Helical" evidence="2">
    <location>
        <begin position="105"/>
        <end position="123"/>
    </location>
</feature>
<keyword evidence="2" id="KW-0812">Transmembrane</keyword>
<protein>
    <submittedName>
        <fullName evidence="3">Uncharacterized protein</fullName>
    </submittedName>
</protein>
<keyword evidence="2" id="KW-0472">Membrane</keyword>
<dbReference type="EMBL" id="OCNK01000006">
    <property type="protein sequence ID" value="SOE03303.1"/>
    <property type="molecule type" value="Genomic_DNA"/>
</dbReference>
<feature type="region of interest" description="Disordered" evidence="1">
    <location>
        <begin position="1"/>
        <end position="48"/>
    </location>
</feature>
<dbReference type="Proteomes" id="UP000219482">
    <property type="component" value="Unassembled WGS sequence"/>
</dbReference>
<keyword evidence="2" id="KW-1133">Transmembrane helix</keyword>
<feature type="transmembrane region" description="Helical" evidence="2">
    <location>
        <begin position="191"/>
        <end position="209"/>
    </location>
</feature>
<evidence type="ECO:0000256" key="2">
    <source>
        <dbReference type="SAM" id="Phobius"/>
    </source>
</evidence>
<feature type="transmembrane region" description="Helical" evidence="2">
    <location>
        <begin position="75"/>
        <end position="93"/>
    </location>
</feature>
<sequence length="264" mass="28236">MTVRPRPSPLDRRPTWPSGDPLTQSELDAGLGPAGALGTFPPSGNRVHDEAALDGTDIDRADIDWVEVERRGRRAGLLLPTLVIALGSSRVLLTDDYAGLHGTAARWLLGAVVVLVLALQLAAEVVPGLRARRATAARVEHALRAHADPGPGLRSRVDVLARRTVRVRWVGRALPVLPLSVLVQADWQRATALPAVAVLLVAYAALAGWHHRQTAAAARWIAQPVGPPRTAPPVPWWEPWLGGRRLLGLAAAYVLVVVVVTVAL</sequence>
<proteinExistence type="predicted"/>
<evidence type="ECO:0000313" key="4">
    <source>
        <dbReference type="Proteomes" id="UP000219482"/>
    </source>
</evidence>
<evidence type="ECO:0000256" key="1">
    <source>
        <dbReference type="SAM" id="MobiDB-lite"/>
    </source>
</evidence>
<gene>
    <name evidence="3" type="ORF">SAMN06272739_4086</name>
</gene>
<organism evidence="3 4">
    <name type="scientific">Blastococcus haudaquaticus</name>
    <dbReference type="NCBI Taxonomy" id="1938745"/>
    <lineage>
        <taxon>Bacteria</taxon>
        <taxon>Bacillati</taxon>
        <taxon>Actinomycetota</taxon>
        <taxon>Actinomycetes</taxon>
        <taxon>Geodermatophilales</taxon>
        <taxon>Geodermatophilaceae</taxon>
        <taxon>Blastococcus</taxon>
    </lineage>
</organism>